<dbReference type="PANTHER" id="PTHR42770:SF16">
    <property type="entry name" value="AMINO ACID PERMEASE"/>
    <property type="match status" value="1"/>
</dbReference>
<dbReference type="Proteomes" id="UP000604117">
    <property type="component" value="Unassembled WGS sequence"/>
</dbReference>
<reference evidence="7 8" key="1">
    <citation type="submission" date="2021-01" db="EMBL/GenBank/DDBJ databases">
        <title>Whole genome shotgun sequence of Asanoa siamensis NBRC 107932.</title>
        <authorList>
            <person name="Komaki H."/>
            <person name="Tamura T."/>
        </authorList>
    </citation>
    <scope>NUCLEOTIDE SEQUENCE [LARGE SCALE GENOMIC DNA]</scope>
    <source>
        <strain evidence="7 8">NBRC 107932</strain>
    </source>
</reference>
<evidence type="ECO:0000313" key="8">
    <source>
        <dbReference type="Proteomes" id="UP000604117"/>
    </source>
</evidence>
<feature type="transmembrane region" description="Helical" evidence="5">
    <location>
        <begin position="118"/>
        <end position="137"/>
    </location>
</feature>
<feature type="transmembrane region" description="Helical" evidence="5">
    <location>
        <begin position="304"/>
        <end position="326"/>
    </location>
</feature>
<feature type="transmembrane region" description="Helical" evidence="5">
    <location>
        <begin position="157"/>
        <end position="176"/>
    </location>
</feature>
<feature type="transmembrane region" description="Helical" evidence="5">
    <location>
        <begin position="94"/>
        <end position="111"/>
    </location>
</feature>
<keyword evidence="2 5" id="KW-0812">Transmembrane</keyword>
<feature type="domain" description="Amino acid permease/ SLC12A" evidence="6">
    <location>
        <begin position="3"/>
        <end position="417"/>
    </location>
</feature>
<name>A0ABQ4CS84_9ACTN</name>
<evidence type="ECO:0000256" key="5">
    <source>
        <dbReference type="SAM" id="Phobius"/>
    </source>
</evidence>
<comment type="subcellular location">
    <subcellularLocation>
        <location evidence="1">Membrane</location>
        <topology evidence="1">Multi-pass membrane protein</topology>
    </subcellularLocation>
</comment>
<organism evidence="7 8">
    <name type="scientific">Asanoa siamensis</name>
    <dbReference type="NCBI Taxonomy" id="926357"/>
    <lineage>
        <taxon>Bacteria</taxon>
        <taxon>Bacillati</taxon>
        <taxon>Actinomycetota</taxon>
        <taxon>Actinomycetes</taxon>
        <taxon>Micromonosporales</taxon>
        <taxon>Micromonosporaceae</taxon>
        <taxon>Asanoa</taxon>
    </lineage>
</organism>
<dbReference type="Pfam" id="PF00324">
    <property type="entry name" value="AA_permease"/>
    <property type="match status" value="1"/>
</dbReference>
<feature type="transmembrane region" description="Helical" evidence="5">
    <location>
        <begin position="197"/>
        <end position="217"/>
    </location>
</feature>
<dbReference type="InterPro" id="IPR050367">
    <property type="entry name" value="APC_superfamily"/>
</dbReference>
<sequence>MAGIVTTFATAGVVGVPLSYLLLTAGLGLLTTGYVAMARRVGHAAPFFGLLAHGLGRAWGVAGGLLAVVGYNAVQLALYGFLGATLAAEFGGAWWIWGAVVCAAIGVLGVLRVDIGASVLATFLVAEFGVIVLFIVAAFTHPADGVVSAAPFLPSQLFTGDVGAVFVLGIAGFLGYESGQAYSEEARSDRAVGRATFAALLVLGPVYALSAWAMIVATGPGRIQEAAQADPGLPFTVLAEAFGVFGALVAALGKVLLFTSVFAAMLSFHATVARYLFGLARDGLLPAVLARTGTGKKSRRDAPVAASLVQSILAALVVGVFAVAGADPITTVFSWLAALAGFVVLVLLVAASWAAVVWFRRGGGGNESLWTRRIAPLAGIVAGIAVLAMMTVRMETLLGTDGSLATTLAIPLIVAGFVLAALCWAALVRAFRPKVWEGIGRGRPHPLVMPDQRLSEVRL</sequence>
<dbReference type="PIRSF" id="PIRSF006060">
    <property type="entry name" value="AA_transporter"/>
    <property type="match status" value="1"/>
</dbReference>
<dbReference type="InterPro" id="IPR004841">
    <property type="entry name" value="AA-permease/SLC12A_dom"/>
</dbReference>
<evidence type="ECO:0000256" key="3">
    <source>
        <dbReference type="ARBA" id="ARBA00022989"/>
    </source>
</evidence>
<keyword evidence="8" id="KW-1185">Reference proteome</keyword>
<feature type="transmembrane region" description="Helical" evidence="5">
    <location>
        <begin position="370"/>
        <end position="392"/>
    </location>
</feature>
<evidence type="ECO:0000259" key="6">
    <source>
        <dbReference type="Pfam" id="PF00324"/>
    </source>
</evidence>
<feature type="transmembrane region" description="Helical" evidence="5">
    <location>
        <begin position="58"/>
        <end position="82"/>
    </location>
</feature>
<dbReference type="PANTHER" id="PTHR42770">
    <property type="entry name" value="AMINO ACID TRANSPORTER-RELATED"/>
    <property type="match status" value="1"/>
</dbReference>
<evidence type="ECO:0000256" key="2">
    <source>
        <dbReference type="ARBA" id="ARBA00022692"/>
    </source>
</evidence>
<keyword evidence="3 5" id="KW-1133">Transmembrane helix</keyword>
<evidence type="ECO:0000256" key="4">
    <source>
        <dbReference type="ARBA" id="ARBA00023136"/>
    </source>
</evidence>
<comment type="caution">
    <text evidence="7">The sequence shown here is derived from an EMBL/GenBank/DDBJ whole genome shotgun (WGS) entry which is preliminary data.</text>
</comment>
<protein>
    <submittedName>
        <fullName evidence="7">Amino acid permease</fullName>
    </submittedName>
</protein>
<feature type="transmembrane region" description="Helical" evidence="5">
    <location>
        <begin position="332"/>
        <end position="358"/>
    </location>
</feature>
<dbReference type="EMBL" id="BONE01000027">
    <property type="protein sequence ID" value="GIF74147.1"/>
    <property type="molecule type" value="Genomic_DNA"/>
</dbReference>
<feature type="transmembrane region" description="Helical" evidence="5">
    <location>
        <begin position="237"/>
        <end position="266"/>
    </location>
</feature>
<proteinExistence type="predicted"/>
<dbReference type="Gene3D" id="1.20.1740.10">
    <property type="entry name" value="Amino acid/polyamine transporter I"/>
    <property type="match status" value="1"/>
</dbReference>
<gene>
    <name evidence="7" type="ORF">Asi02nite_36650</name>
</gene>
<feature type="transmembrane region" description="Helical" evidence="5">
    <location>
        <begin position="404"/>
        <end position="427"/>
    </location>
</feature>
<accession>A0ABQ4CS84</accession>
<evidence type="ECO:0000256" key="1">
    <source>
        <dbReference type="ARBA" id="ARBA00004141"/>
    </source>
</evidence>
<evidence type="ECO:0000313" key="7">
    <source>
        <dbReference type="EMBL" id="GIF74147.1"/>
    </source>
</evidence>
<keyword evidence="4 5" id="KW-0472">Membrane</keyword>
<feature type="transmembrane region" description="Helical" evidence="5">
    <location>
        <begin position="18"/>
        <end position="37"/>
    </location>
</feature>